<dbReference type="NCBIfam" id="NF042915">
    <property type="entry name" value="MAB_1171c_fam"/>
    <property type="match status" value="1"/>
</dbReference>
<reference evidence="3 4" key="1">
    <citation type="submission" date="2016-12" db="EMBL/GenBank/DDBJ databases">
        <title>The draft genome sequence of Actinophytocola sp. 11-183.</title>
        <authorList>
            <person name="Wang W."/>
            <person name="Yuan L."/>
        </authorList>
    </citation>
    <scope>NUCLEOTIDE SEQUENCE [LARGE SCALE GENOMIC DNA]</scope>
    <source>
        <strain evidence="3 4">11-183</strain>
    </source>
</reference>
<name>A0A1Q8C8Z9_9PSEU</name>
<dbReference type="EMBL" id="MSIE01000071">
    <property type="protein sequence ID" value="OLF10815.1"/>
    <property type="molecule type" value="Genomic_DNA"/>
</dbReference>
<accession>A0A1Q8C8Z9</accession>
<keyword evidence="1" id="KW-0472">Membrane</keyword>
<sequence>MVQAILATVILAAAISLVVQLTRWARLVRTDPNEAHELRSSVVFRLLLVVGLALGHPEIYFFVHRLFGVPALPQLLQHLAGVAIAHQLLNQVFRSVLPEERARRAARVWAIGLGLSSVGLITFYVLGPLPNRLPTISSRYADSPWVAEYQMIVVAVLGLTSGALFWLGTRYSRHAAPGPLRVALRLVQIGGGLSVVSMLHRLVFLVVISAGGHLPWYESGADGVQLYLTGPSLLCILAGITMPRWGPRLLAWRRHRRWYRRLRPLWLALYQTDRDVAFLPPRPALVESLTVTQMHFRLHRRVLEIRDVLIGPLRGHLDPAVLNRAKELAADLPESERSAVAEAAYIAAALHSRARGMPSRPGNSPLLHTGTADLDEEAAWLAAVSQALRTSPIVGEAKLKHA</sequence>
<feature type="transmembrane region" description="Helical" evidence="1">
    <location>
        <begin position="44"/>
        <end position="63"/>
    </location>
</feature>
<organism evidence="3 4">
    <name type="scientific">Actinophytocola xanthii</name>
    <dbReference type="NCBI Taxonomy" id="1912961"/>
    <lineage>
        <taxon>Bacteria</taxon>
        <taxon>Bacillati</taxon>
        <taxon>Actinomycetota</taxon>
        <taxon>Actinomycetes</taxon>
        <taxon>Pseudonocardiales</taxon>
        <taxon>Pseudonocardiaceae</taxon>
    </lineage>
</organism>
<gene>
    <name evidence="3" type="ORF">BU204_30860</name>
</gene>
<proteinExistence type="predicted"/>
<dbReference type="Pfam" id="PF20182">
    <property type="entry name" value="DUF6545"/>
    <property type="match status" value="1"/>
</dbReference>
<keyword evidence="4" id="KW-1185">Reference proteome</keyword>
<evidence type="ECO:0000313" key="3">
    <source>
        <dbReference type="EMBL" id="OLF10815.1"/>
    </source>
</evidence>
<dbReference type="STRING" id="1912961.BU204_30860"/>
<keyword evidence="1" id="KW-1133">Transmembrane helix</keyword>
<dbReference type="Proteomes" id="UP000185596">
    <property type="component" value="Unassembled WGS sequence"/>
</dbReference>
<dbReference type="InterPro" id="IPR050039">
    <property type="entry name" value="MAB_1171c-like"/>
</dbReference>
<feature type="transmembrane region" description="Helical" evidence="1">
    <location>
        <begin position="108"/>
        <end position="129"/>
    </location>
</feature>
<evidence type="ECO:0000256" key="1">
    <source>
        <dbReference type="SAM" id="Phobius"/>
    </source>
</evidence>
<protein>
    <recommendedName>
        <fullName evidence="2">DUF6545 domain-containing protein</fullName>
    </recommendedName>
</protein>
<dbReference type="InterPro" id="IPR046675">
    <property type="entry name" value="DUF6545"/>
</dbReference>
<comment type="caution">
    <text evidence="3">The sequence shown here is derived from an EMBL/GenBank/DDBJ whole genome shotgun (WGS) entry which is preliminary data.</text>
</comment>
<dbReference type="OrthoDB" id="3685619at2"/>
<feature type="transmembrane region" description="Helical" evidence="1">
    <location>
        <begin position="149"/>
        <end position="168"/>
    </location>
</feature>
<keyword evidence="1" id="KW-0812">Transmembrane</keyword>
<evidence type="ECO:0000259" key="2">
    <source>
        <dbReference type="Pfam" id="PF20182"/>
    </source>
</evidence>
<evidence type="ECO:0000313" key="4">
    <source>
        <dbReference type="Proteomes" id="UP000185596"/>
    </source>
</evidence>
<dbReference type="AlphaFoldDB" id="A0A1Q8C8Z9"/>
<feature type="domain" description="DUF6545" evidence="2">
    <location>
        <begin position="251"/>
        <end position="389"/>
    </location>
</feature>
<dbReference type="RefSeq" id="WP_075129318.1">
    <property type="nucleotide sequence ID" value="NZ_MSIE01000071.1"/>
</dbReference>
<feature type="transmembrane region" description="Helical" evidence="1">
    <location>
        <begin position="189"/>
        <end position="212"/>
    </location>
</feature>
<feature type="transmembrane region" description="Helical" evidence="1">
    <location>
        <begin position="224"/>
        <end position="246"/>
    </location>
</feature>